<dbReference type="Proteomes" id="UP000271031">
    <property type="component" value="Unassembled WGS sequence"/>
</dbReference>
<dbReference type="OrthoDB" id="154553at2"/>
<dbReference type="AlphaFoldDB" id="A0A3M8DYJ1"/>
<keyword evidence="2" id="KW-1185">Reference proteome</keyword>
<sequence>MSRSLTGQEARVFPIIRHRSFLDGAKEAPTIVSRPHTAETIILYVCDVGKGYFLISHAMLTEAGLSEDMLNQLAMDNLRALPMKSRTQELGGNHITFISPPDGYAASRILLDDLLESHVAQKKGPHLGVAIPHQDVLIIADLADEKGAQLLARLTMDFASKGDTPICPIPFLYEKGELEMFLIV</sequence>
<dbReference type="Pfam" id="PF07285">
    <property type="entry name" value="DUF1444"/>
    <property type="match status" value="1"/>
</dbReference>
<dbReference type="InterPro" id="IPR010838">
    <property type="entry name" value="DUF1444"/>
</dbReference>
<proteinExistence type="predicted"/>
<reference evidence="1 2" key="1">
    <citation type="submission" date="2018-10" db="EMBL/GenBank/DDBJ databases">
        <title>Phylogenomics of Brevibacillus.</title>
        <authorList>
            <person name="Dunlap C."/>
        </authorList>
    </citation>
    <scope>NUCLEOTIDE SEQUENCE [LARGE SCALE GENOMIC DNA]</scope>
    <source>
        <strain evidence="1 2">JCM 15716</strain>
    </source>
</reference>
<protein>
    <submittedName>
        <fullName evidence="1">DUF1444 family protein</fullName>
    </submittedName>
</protein>
<name>A0A3M8DYJ1_9BACL</name>
<evidence type="ECO:0000313" key="1">
    <source>
        <dbReference type="EMBL" id="RNB92047.1"/>
    </source>
</evidence>
<comment type="caution">
    <text evidence="1">The sequence shown here is derived from an EMBL/GenBank/DDBJ whole genome shotgun (WGS) entry which is preliminary data.</text>
</comment>
<accession>A0A3M8DYJ1</accession>
<organism evidence="1 2">
    <name type="scientific">Brevibacillus fluminis</name>
    <dbReference type="NCBI Taxonomy" id="511487"/>
    <lineage>
        <taxon>Bacteria</taxon>
        <taxon>Bacillati</taxon>
        <taxon>Bacillota</taxon>
        <taxon>Bacilli</taxon>
        <taxon>Bacillales</taxon>
        <taxon>Paenibacillaceae</taxon>
        <taxon>Brevibacillus</taxon>
    </lineage>
</organism>
<gene>
    <name evidence="1" type="ORF">EDM56_02865</name>
</gene>
<dbReference type="EMBL" id="RHHQ01000004">
    <property type="protein sequence ID" value="RNB92047.1"/>
    <property type="molecule type" value="Genomic_DNA"/>
</dbReference>
<evidence type="ECO:0000313" key="2">
    <source>
        <dbReference type="Proteomes" id="UP000271031"/>
    </source>
</evidence>